<comment type="caution">
    <text evidence="1">The sequence shown here is derived from an EMBL/GenBank/DDBJ whole genome shotgun (WGS) entry which is preliminary data.</text>
</comment>
<feature type="non-terminal residue" evidence="1">
    <location>
        <position position="266"/>
    </location>
</feature>
<dbReference type="Gene3D" id="1.25.40.20">
    <property type="entry name" value="Ankyrin repeat-containing domain"/>
    <property type="match status" value="1"/>
</dbReference>
<proteinExistence type="predicted"/>
<feature type="non-terminal residue" evidence="1">
    <location>
        <position position="1"/>
    </location>
</feature>
<name>X1ALR0_9ZZZZ</name>
<accession>X1ALR0</accession>
<organism evidence="1">
    <name type="scientific">marine sediment metagenome</name>
    <dbReference type="NCBI Taxonomy" id="412755"/>
    <lineage>
        <taxon>unclassified sequences</taxon>
        <taxon>metagenomes</taxon>
        <taxon>ecological metagenomes</taxon>
    </lineage>
</organism>
<protein>
    <submittedName>
        <fullName evidence="1">Uncharacterized protein</fullName>
    </submittedName>
</protein>
<dbReference type="SUPFAM" id="SSF48403">
    <property type="entry name" value="Ankyrin repeat"/>
    <property type="match status" value="1"/>
</dbReference>
<dbReference type="AlphaFoldDB" id="X1ALR0"/>
<reference evidence="1" key="1">
    <citation type="journal article" date="2014" name="Front. Microbiol.">
        <title>High frequency of phylogenetically diverse reductive dehalogenase-homologous genes in deep subseafloor sedimentary metagenomes.</title>
        <authorList>
            <person name="Kawai M."/>
            <person name="Futagami T."/>
            <person name="Toyoda A."/>
            <person name="Takaki Y."/>
            <person name="Nishi S."/>
            <person name="Hori S."/>
            <person name="Arai W."/>
            <person name="Tsubouchi T."/>
            <person name="Morono Y."/>
            <person name="Uchiyama I."/>
            <person name="Ito T."/>
            <person name="Fujiyama A."/>
            <person name="Inagaki F."/>
            <person name="Takami H."/>
        </authorList>
    </citation>
    <scope>NUCLEOTIDE SEQUENCE</scope>
    <source>
        <strain evidence="1">Expedition CK06-06</strain>
    </source>
</reference>
<dbReference type="InterPro" id="IPR036770">
    <property type="entry name" value="Ankyrin_rpt-contain_sf"/>
</dbReference>
<sequence>IPKLPDGVDSYLTVYGAHLIEYAFDENQIKIAGFLLNHGAQIEVHDRKKTILFEATEKGNVEFVALLLLRGANITGEFDFNKETAISISAFKMNKIAIDLLRRYSHLIPTFHKSIQSKMKDHIDTWNSIFKRKDRRAPWVLFSESNQLRFEFSRQGLRIINWLGKRKTVKADKDFKESQNHIKIYRLLHDKFAIAKNRALLDQKGYFNTLKAGKTYRLLPIGSPKLRNPILKEQALKKVLVTLNQELSQCKEMDIGWNKYPGLYIA</sequence>
<gene>
    <name evidence="1" type="ORF">S01H4_26280</name>
</gene>
<dbReference type="SMART" id="SM00248">
    <property type="entry name" value="ANK"/>
    <property type="match status" value="2"/>
</dbReference>
<dbReference type="InterPro" id="IPR002110">
    <property type="entry name" value="Ankyrin_rpt"/>
</dbReference>
<evidence type="ECO:0000313" key="1">
    <source>
        <dbReference type="EMBL" id="GAG83600.1"/>
    </source>
</evidence>
<dbReference type="EMBL" id="BART01012649">
    <property type="protein sequence ID" value="GAG83600.1"/>
    <property type="molecule type" value="Genomic_DNA"/>
</dbReference>